<evidence type="ECO:0000313" key="3">
    <source>
        <dbReference type="Proteomes" id="UP000812287"/>
    </source>
</evidence>
<keyword evidence="1" id="KW-1133">Transmembrane helix</keyword>
<name>A0A9P7W347_9AGAR</name>
<accession>A0A9P7W347</accession>
<organism evidence="2 3">
    <name type="scientific">Guyanagaster necrorhizus</name>
    <dbReference type="NCBI Taxonomy" id="856835"/>
    <lineage>
        <taxon>Eukaryota</taxon>
        <taxon>Fungi</taxon>
        <taxon>Dikarya</taxon>
        <taxon>Basidiomycota</taxon>
        <taxon>Agaricomycotina</taxon>
        <taxon>Agaricomycetes</taxon>
        <taxon>Agaricomycetidae</taxon>
        <taxon>Agaricales</taxon>
        <taxon>Marasmiineae</taxon>
        <taxon>Physalacriaceae</taxon>
        <taxon>Guyanagaster</taxon>
    </lineage>
</organism>
<protein>
    <submittedName>
        <fullName evidence="2">Uncharacterized protein</fullName>
    </submittedName>
</protein>
<keyword evidence="1" id="KW-0472">Membrane</keyword>
<evidence type="ECO:0000256" key="1">
    <source>
        <dbReference type="SAM" id="Phobius"/>
    </source>
</evidence>
<feature type="transmembrane region" description="Helical" evidence="1">
    <location>
        <begin position="29"/>
        <end position="51"/>
    </location>
</feature>
<gene>
    <name evidence="2" type="ORF">BT62DRAFT_915610</name>
</gene>
<evidence type="ECO:0000313" key="2">
    <source>
        <dbReference type="EMBL" id="KAG7451772.1"/>
    </source>
</evidence>
<feature type="transmembrane region" description="Helical" evidence="1">
    <location>
        <begin position="92"/>
        <end position="114"/>
    </location>
</feature>
<keyword evidence="1" id="KW-0812">Transmembrane</keyword>
<sequence length="219" mass="24258">MVTQINILSDPTDANNAFMSQGFNAALNSMILCSLLNEIYTGIVAVTLWNISEINTVIYKSQSIRQAMIAIIILLYIASTINFAFEYQIILGANITSAISTILADSTMIWHYWIVWGQQWLIVLPPIFLLVSAIGYFDFLAAIARGSTASSSLHFGTHSGGHDSQQDSILNDDLEAQQMIDDEYGHYTAVESQEDIGINSSESIIHRDYNGLEVLEIQV</sequence>
<feature type="transmembrane region" description="Helical" evidence="1">
    <location>
        <begin position="120"/>
        <end position="144"/>
    </location>
</feature>
<dbReference type="RefSeq" id="XP_043045272.1">
    <property type="nucleotide sequence ID" value="XM_043183953.1"/>
</dbReference>
<keyword evidence="3" id="KW-1185">Reference proteome</keyword>
<comment type="caution">
    <text evidence="2">The sequence shown here is derived from an EMBL/GenBank/DDBJ whole genome shotgun (WGS) entry which is preliminary data.</text>
</comment>
<proteinExistence type="predicted"/>
<dbReference type="Proteomes" id="UP000812287">
    <property type="component" value="Unassembled WGS sequence"/>
</dbReference>
<dbReference type="AlphaFoldDB" id="A0A9P7W347"/>
<dbReference type="OrthoDB" id="2873242at2759"/>
<dbReference type="GeneID" id="66106250"/>
<dbReference type="EMBL" id="MU250524">
    <property type="protein sequence ID" value="KAG7451772.1"/>
    <property type="molecule type" value="Genomic_DNA"/>
</dbReference>
<feature type="transmembrane region" description="Helical" evidence="1">
    <location>
        <begin position="63"/>
        <end position="85"/>
    </location>
</feature>
<reference evidence="2" key="1">
    <citation type="submission" date="2020-11" db="EMBL/GenBank/DDBJ databases">
        <title>Adaptations for nitrogen fixation in a non-lichenized fungal sporocarp promotes dispersal by wood-feeding termites.</title>
        <authorList>
            <consortium name="DOE Joint Genome Institute"/>
            <person name="Koch R.A."/>
            <person name="Yoon G."/>
            <person name="Arayal U."/>
            <person name="Lail K."/>
            <person name="Amirebrahimi M."/>
            <person name="Labutti K."/>
            <person name="Lipzen A."/>
            <person name="Riley R."/>
            <person name="Barry K."/>
            <person name="Henrissat B."/>
            <person name="Grigoriev I.V."/>
            <person name="Herr J.R."/>
            <person name="Aime M.C."/>
        </authorList>
    </citation>
    <scope>NUCLEOTIDE SEQUENCE</scope>
    <source>
        <strain evidence="2">MCA 3950</strain>
    </source>
</reference>